<evidence type="ECO:0000256" key="4">
    <source>
        <dbReference type="ARBA" id="ARBA00022989"/>
    </source>
</evidence>
<comment type="caution">
    <text evidence="8">The sequence shown here is derived from an EMBL/GenBank/DDBJ whole genome shotgun (WGS) entry which is preliminary data.</text>
</comment>
<reference evidence="8 9" key="1">
    <citation type="journal article" date="2022" name="Int. J. Syst. Evol. Microbiol.">
        <title>Pseudomonas petroselini sp. nov., a pathogen causing bacterial rot of parsley in Japan.</title>
        <authorList>
            <person name="Sawada H."/>
            <person name="Fujikawa T."/>
            <person name="Osada S."/>
            <person name="Satou M."/>
        </authorList>
    </citation>
    <scope>NUCLEOTIDE SEQUENCE [LARGE SCALE GENOMIC DNA]</scope>
    <source>
        <strain evidence="8 9">MAFF 311096</strain>
    </source>
</reference>
<evidence type="ECO:0000313" key="9">
    <source>
        <dbReference type="Proteomes" id="UP001154922"/>
    </source>
</evidence>
<feature type="transmembrane region" description="Helical" evidence="6">
    <location>
        <begin position="38"/>
        <end position="58"/>
    </location>
</feature>
<keyword evidence="5 6" id="KW-0472">Membrane</keyword>
<evidence type="ECO:0000256" key="3">
    <source>
        <dbReference type="ARBA" id="ARBA00022692"/>
    </source>
</evidence>
<evidence type="ECO:0000313" key="8">
    <source>
        <dbReference type="EMBL" id="MCD7039744.1"/>
    </source>
</evidence>
<organism evidence="8 9">
    <name type="scientific">Pseudomonas petroselini</name>
    <dbReference type="NCBI Taxonomy" id="2899822"/>
    <lineage>
        <taxon>Bacteria</taxon>
        <taxon>Pseudomonadati</taxon>
        <taxon>Pseudomonadota</taxon>
        <taxon>Gammaproteobacteria</taxon>
        <taxon>Pseudomonadales</taxon>
        <taxon>Pseudomonadaceae</taxon>
        <taxon>Pseudomonas</taxon>
    </lineage>
</organism>
<feature type="transmembrane region" description="Helical" evidence="6">
    <location>
        <begin position="70"/>
        <end position="92"/>
    </location>
</feature>
<sequence>MPLALLALAISAFAIGTTEFVIVGLIPEMSRDLNISIPTAGLLVSIYALSITLGGPTFSALTGRFSRRGLIIGLMFIFTLCNLAAAFAPGYVTLLASRIVMGVAHGVFFGVGAAVAMSLVDKSKGASAVAVMIGGLTVAMVVGVPLGSWVGQAFGWRSPFLAVSLLGTISLIGLFLFLPKHIPHAPQSSFLAQIALLGNSRLSRLYLITALSFGGTFAVFTFLSPLMTEITGVDESTVSWALMLFGGATVVGNYIGGRLADAYGSKQALSIMLVGLIVSLMAIPLTVHYLIPMFINVMLWGIFAFAIPPIMQSAVVAVALKEAPNAIGTASVFNIAAFNLGISGGSFIGGKLVAGPGLLTTPWAAVAFAVIALIVTGLFMQGKTKRTLVSKAA</sequence>
<dbReference type="PANTHER" id="PTHR43124:SF8">
    <property type="entry name" value="INNER MEMBRANE TRANSPORT PROTEIN YDHP"/>
    <property type="match status" value="1"/>
</dbReference>
<feature type="transmembrane region" description="Helical" evidence="6">
    <location>
        <begin position="332"/>
        <end position="354"/>
    </location>
</feature>
<accession>A0ABS8QVI1</accession>
<dbReference type="CDD" id="cd17324">
    <property type="entry name" value="MFS_NepI_like"/>
    <property type="match status" value="1"/>
</dbReference>
<feature type="transmembrane region" description="Helical" evidence="6">
    <location>
        <begin position="297"/>
        <end position="320"/>
    </location>
</feature>
<dbReference type="EMBL" id="JAJOZI010000077">
    <property type="protein sequence ID" value="MCD7039744.1"/>
    <property type="molecule type" value="Genomic_DNA"/>
</dbReference>
<evidence type="ECO:0000259" key="7">
    <source>
        <dbReference type="PROSITE" id="PS50850"/>
    </source>
</evidence>
<keyword evidence="2" id="KW-1003">Cell membrane</keyword>
<dbReference type="RefSeq" id="WP_231808729.1">
    <property type="nucleotide sequence ID" value="NZ_JAJOZG010000133.1"/>
</dbReference>
<feature type="domain" description="Major facilitator superfamily (MFS) profile" evidence="7">
    <location>
        <begin position="4"/>
        <end position="384"/>
    </location>
</feature>
<keyword evidence="4 6" id="KW-1133">Transmembrane helix</keyword>
<dbReference type="Proteomes" id="UP001154922">
    <property type="component" value="Unassembled WGS sequence"/>
</dbReference>
<dbReference type="InterPro" id="IPR020846">
    <property type="entry name" value="MFS_dom"/>
</dbReference>
<feature type="transmembrane region" description="Helical" evidence="6">
    <location>
        <begin position="238"/>
        <end position="256"/>
    </location>
</feature>
<name>A0ABS8QVI1_9PSED</name>
<feature type="transmembrane region" description="Helical" evidence="6">
    <location>
        <begin position="127"/>
        <end position="148"/>
    </location>
</feature>
<dbReference type="InterPro" id="IPR022324">
    <property type="entry name" value="Bacilysin_exporter_BacE_put"/>
</dbReference>
<evidence type="ECO:0000256" key="5">
    <source>
        <dbReference type="ARBA" id="ARBA00023136"/>
    </source>
</evidence>
<feature type="transmembrane region" description="Helical" evidence="6">
    <location>
        <begin position="98"/>
        <end position="120"/>
    </location>
</feature>
<dbReference type="Pfam" id="PF07690">
    <property type="entry name" value="MFS_1"/>
    <property type="match status" value="1"/>
</dbReference>
<comment type="subcellular location">
    <subcellularLocation>
        <location evidence="1">Cell membrane</location>
        <topology evidence="1">Multi-pass membrane protein</topology>
    </subcellularLocation>
</comment>
<dbReference type="PRINTS" id="PR01988">
    <property type="entry name" value="EXPORTERBACE"/>
</dbReference>
<dbReference type="PANTHER" id="PTHR43124">
    <property type="entry name" value="PURINE EFFLUX PUMP PBUE"/>
    <property type="match status" value="1"/>
</dbReference>
<reference evidence="8 9" key="2">
    <citation type="journal article" date="2023" name="Plant Pathol.">
        <title>Dismantling and reorganizing Pseudomonas marginalis sensu#lato.</title>
        <authorList>
            <person name="Sawada H."/>
            <person name="Fujikawa T."/>
            <person name="Satou M."/>
        </authorList>
    </citation>
    <scope>NUCLEOTIDE SEQUENCE [LARGE SCALE GENOMIC DNA]</scope>
    <source>
        <strain evidence="8 9">MAFF 311096</strain>
    </source>
</reference>
<proteinExistence type="predicted"/>
<dbReference type="PROSITE" id="PS50850">
    <property type="entry name" value="MFS"/>
    <property type="match status" value="1"/>
</dbReference>
<dbReference type="InterPro" id="IPR011701">
    <property type="entry name" value="MFS"/>
</dbReference>
<keyword evidence="3 6" id="KW-0812">Transmembrane</keyword>
<feature type="transmembrane region" description="Helical" evidence="6">
    <location>
        <begin position="268"/>
        <end position="291"/>
    </location>
</feature>
<evidence type="ECO:0000256" key="1">
    <source>
        <dbReference type="ARBA" id="ARBA00004651"/>
    </source>
</evidence>
<feature type="transmembrane region" description="Helical" evidence="6">
    <location>
        <begin position="160"/>
        <end position="178"/>
    </location>
</feature>
<dbReference type="InterPro" id="IPR036259">
    <property type="entry name" value="MFS_trans_sf"/>
</dbReference>
<gene>
    <name evidence="8" type="ORF">LRQ20_15585</name>
</gene>
<evidence type="ECO:0000256" key="2">
    <source>
        <dbReference type="ARBA" id="ARBA00022475"/>
    </source>
</evidence>
<dbReference type="SUPFAM" id="SSF103473">
    <property type="entry name" value="MFS general substrate transporter"/>
    <property type="match status" value="1"/>
</dbReference>
<evidence type="ECO:0000256" key="6">
    <source>
        <dbReference type="SAM" id="Phobius"/>
    </source>
</evidence>
<feature type="transmembrane region" description="Helical" evidence="6">
    <location>
        <begin position="360"/>
        <end position="380"/>
    </location>
</feature>
<protein>
    <submittedName>
        <fullName evidence="8">MFS transporter</fullName>
    </submittedName>
</protein>
<dbReference type="InterPro" id="IPR050189">
    <property type="entry name" value="MFS_Efflux_Transporters"/>
</dbReference>
<feature type="transmembrane region" description="Helical" evidence="6">
    <location>
        <begin position="205"/>
        <end position="226"/>
    </location>
</feature>
<dbReference type="Gene3D" id="1.20.1250.20">
    <property type="entry name" value="MFS general substrate transporter like domains"/>
    <property type="match status" value="2"/>
</dbReference>
<keyword evidence="9" id="KW-1185">Reference proteome</keyword>